<protein>
    <recommendedName>
        <fullName evidence="2">TPM domain-containing protein</fullName>
    </recommendedName>
</protein>
<keyword evidence="1" id="KW-1133">Transmembrane helix</keyword>
<dbReference type="Pfam" id="PF04536">
    <property type="entry name" value="TPM_phosphatase"/>
    <property type="match status" value="1"/>
</dbReference>
<keyword evidence="1" id="KW-0812">Transmembrane</keyword>
<feature type="transmembrane region" description="Helical" evidence="1">
    <location>
        <begin position="174"/>
        <end position="196"/>
    </location>
</feature>
<dbReference type="AlphaFoldDB" id="A0A1F5US58"/>
<accession>A0A1F5US58</accession>
<dbReference type="EMBL" id="MFGX01000092">
    <property type="protein sequence ID" value="OGF53977.1"/>
    <property type="molecule type" value="Genomic_DNA"/>
</dbReference>
<dbReference type="Proteomes" id="UP000179157">
    <property type="component" value="Unassembled WGS sequence"/>
</dbReference>
<evidence type="ECO:0000313" key="4">
    <source>
        <dbReference type="Proteomes" id="UP000179157"/>
    </source>
</evidence>
<reference evidence="3 4" key="1">
    <citation type="journal article" date="2016" name="Nat. Commun.">
        <title>Thousands of microbial genomes shed light on interconnected biogeochemical processes in an aquifer system.</title>
        <authorList>
            <person name="Anantharaman K."/>
            <person name="Brown C.T."/>
            <person name="Hug L.A."/>
            <person name="Sharon I."/>
            <person name="Castelle C.J."/>
            <person name="Probst A.J."/>
            <person name="Thomas B.C."/>
            <person name="Singh A."/>
            <person name="Wilkins M.J."/>
            <person name="Karaoz U."/>
            <person name="Brodie E.L."/>
            <person name="Williams K.H."/>
            <person name="Hubbard S.S."/>
            <person name="Banfield J.F."/>
        </authorList>
    </citation>
    <scope>NUCLEOTIDE SEQUENCE [LARGE SCALE GENOMIC DNA]</scope>
    <source>
        <strain evidence="4">RBG_16_55_9</strain>
    </source>
</reference>
<sequence>MVWTILADEPAPPPLPKAIGAINDYAAALGRESRQQLQTWIDELRAKTKINVFLLITLLDPYSDPPTFTQVIWESWRLGTERTIFLLLAKETDHWVFHWKSSTDLALRLANPSEDYQRLIQGLLDQRRVGTAAVQAVDHLRGLFIEPELPKPQEEQPLPSPAKPRQSFLGSSTFWYALGGLAGVGGIAGLIVLARARRCPRCGGRMSRRSTQPFGSSYAKRARRRTPERVYYCRQCGYQRVRRRER</sequence>
<gene>
    <name evidence="3" type="ORF">A2Z21_05155</name>
</gene>
<comment type="caution">
    <text evidence="3">The sequence shown here is derived from an EMBL/GenBank/DDBJ whole genome shotgun (WGS) entry which is preliminary data.</text>
</comment>
<evidence type="ECO:0000313" key="3">
    <source>
        <dbReference type="EMBL" id="OGF53977.1"/>
    </source>
</evidence>
<dbReference type="InterPro" id="IPR007621">
    <property type="entry name" value="TPM_dom"/>
</dbReference>
<keyword evidence="1" id="KW-0472">Membrane</keyword>
<organism evidence="3 4">
    <name type="scientific">Fraserbacteria sp. (strain RBG_16_55_9)</name>
    <dbReference type="NCBI Taxonomy" id="1817864"/>
    <lineage>
        <taxon>Bacteria</taxon>
        <taxon>Candidatus Fraseribacteriota</taxon>
    </lineage>
</organism>
<evidence type="ECO:0000256" key="1">
    <source>
        <dbReference type="SAM" id="Phobius"/>
    </source>
</evidence>
<evidence type="ECO:0000259" key="2">
    <source>
        <dbReference type="Pfam" id="PF04536"/>
    </source>
</evidence>
<dbReference type="Gene3D" id="3.10.310.50">
    <property type="match status" value="1"/>
</dbReference>
<proteinExistence type="predicted"/>
<name>A0A1F5US58_FRAXR</name>
<feature type="domain" description="TPM" evidence="2">
    <location>
        <begin position="22"/>
        <end position="97"/>
    </location>
</feature>